<evidence type="ECO:0000256" key="1">
    <source>
        <dbReference type="ARBA" id="ARBA00023122"/>
    </source>
</evidence>
<dbReference type="Gene3D" id="1.10.10.10">
    <property type="entry name" value="Winged helix-like DNA-binding domain superfamily/Winged helix DNA-binding domain"/>
    <property type="match status" value="1"/>
</dbReference>
<dbReference type="Gene3D" id="3.10.129.10">
    <property type="entry name" value="Hotdog Thioesterase"/>
    <property type="match status" value="1"/>
</dbReference>
<evidence type="ECO:0000313" key="4">
    <source>
        <dbReference type="EMBL" id="AOM82249.1"/>
    </source>
</evidence>
<dbReference type="InterPro" id="IPR036388">
    <property type="entry name" value="WH-like_DNA-bd_sf"/>
</dbReference>
<protein>
    <recommendedName>
        <fullName evidence="3">CBS domain-containing protein</fullName>
    </recommendedName>
</protein>
<dbReference type="PATRIC" id="fig|632773.3.peg.933"/>
<gene>
    <name evidence="4" type="ORF">BBEV_0878</name>
</gene>
<dbReference type="SMART" id="SM00116">
    <property type="entry name" value="CBS"/>
    <property type="match status" value="2"/>
</dbReference>
<proteinExistence type="predicted"/>
<dbReference type="OrthoDB" id="1790451at2"/>
<dbReference type="SUPFAM" id="SSF46785">
    <property type="entry name" value="Winged helix' DNA-binding domain"/>
    <property type="match status" value="1"/>
</dbReference>
<dbReference type="InterPro" id="IPR010766">
    <property type="entry name" value="DRTGG"/>
</dbReference>
<evidence type="ECO:0000259" key="3">
    <source>
        <dbReference type="PROSITE" id="PS51371"/>
    </source>
</evidence>
<dbReference type="SUPFAM" id="SSF54637">
    <property type="entry name" value="Thioesterase/thiol ester dehydrase-isomerase"/>
    <property type="match status" value="1"/>
</dbReference>
<dbReference type="InterPro" id="IPR036390">
    <property type="entry name" value="WH_DNA-bd_sf"/>
</dbReference>
<dbReference type="Proteomes" id="UP000094463">
    <property type="component" value="Chromosome"/>
</dbReference>
<sequence length="435" mass="48493">MTKHEQILQHIRSLEVGNKISVRHVAKVLSVSEGTAYRAIKDAENQGLVSTIERVGTIRIEKKQKENIERLTFAEVINIVEGSVLGGRNGLYKTLNKFVIGAMKAEAMMRYVEAGNLLIVGNREQVHKLALEAGSAVLITGGFDTSDDVKRLADELDLPLISTSYDTFTVATMINRAIYDQLIKKEIISVEDILIPVDKTDYLVTGEKLFKWNELNERTGHSRYPVVDKDLKLQGIITAKDVIGEEPDTNVEKIMTRQPISVTSMTSVASAAHMMVWEGIELLPVINQSKKLIGVISRQDVLKALQMLQRQPHVGDTIEDLVTRHFEDVSTPQEHAFQLEVTPQMTNHLGTISYGVVTTIVTEASSRVLRKYKKGDLVVENITIFFIKPVQIDAAILVKPKVLEVGRKFGKVDVEIFHQGLLVGKALLVAQLIDR</sequence>
<dbReference type="PANTHER" id="PTHR43080:SF2">
    <property type="entry name" value="CBS DOMAIN-CONTAINING PROTEIN"/>
    <property type="match status" value="1"/>
</dbReference>
<dbReference type="InterPro" id="IPR046342">
    <property type="entry name" value="CBS_dom_sf"/>
</dbReference>
<dbReference type="AlphaFoldDB" id="A0A1D7QTD3"/>
<dbReference type="PROSITE" id="PS51371">
    <property type="entry name" value="CBS"/>
    <property type="match status" value="1"/>
</dbReference>
<evidence type="ECO:0000256" key="2">
    <source>
        <dbReference type="PROSITE-ProRule" id="PRU00703"/>
    </source>
</evidence>
<dbReference type="EMBL" id="CP012502">
    <property type="protein sequence ID" value="AOM82249.1"/>
    <property type="molecule type" value="Genomic_DNA"/>
</dbReference>
<dbReference type="KEGG" id="bbev:BBEV_0878"/>
<dbReference type="SUPFAM" id="SSF75138">
    <property type="entry name" value="HprK N-terminal domain-like"/>
    <property type="match status" value="1"/>
</dbReference>
<evidence type="ECO:0000313" key="5">
    <source>
        <dbReference type="Proteomes" id="UP000094463"/>
    </source>
</evidence>
<dbReference type="CDD" id="cd03440">
    <property type="entry name" value="hot_dog"/>
    <property type="match status" value="1"/>
</dbReference>
<organism evidence="4 5">
    <name type="scientific">Salisediminibacterium beveridgei</name>
    <dbReference type="NCBI Taxonomy" id="632773"/>
    <lineage>
        <taxon>Bacteria</taxon>
        <taxon>Bacillati</taxon>
        <taxon>Bacillota</taxon>
        <taxon>Bacilli</taxon>
        <taxon>Bacillales</taxon>
        <taxon>Bacillaceae</taxon>
        <taxon>Salisediminibacterium</taxon>
    </lineage>
</organism>
<dbReference type="InterPro" id="IPR028979">
    <property type="entry name" value="Ser_kin/Pase_Hpr-like_N_sf"/>
</dbReference>
<dbReference type="InterPro" id="IPR000644">
    <property type="entry name" value="CBS_dom"/>
</dbReference>
<dbReference type="RefSeq" id="WP_069364358.1">
    <property type="nucleotide sequence ID" value="NZ_CP012502.1"/>
</dbReference>
<dbReference type="Pfam" id="PF03061">
    <property type="entry name" value="4HBT"/>
    <property type="match status" value="1"/>
</dbReference>
<name>A0A1D7QTD3_9BACI</name>
<keyword evidence="1 2" id="KW-0129">CBS domain</keyword>
<dbReference type="Pfam" id="PF07085">
    <property type="entry name" value="DRTGG"/>
    <property type="match status" value="1"/>
</dbReference>
<dbReference type="Gene3D" id="3.10.580.10">
    <property type="entry name" value="CBS-domain"/>
    <property type="match status" value="1"/>
</dbReference>
<dbReference type="Pfam" id="PF00571">
    <property type="entry name" value="CBS"/>
    <property type="match status" value="2"/>
</dbReference>
<reference evidence="4 5" key="1">
    <citation type="submission" date="2015-08" db="EMBL/GenBank/DDBJ databases">
        <title>The complete genome sequence of Bacillus beveridgei MLTeJB.</title>
        <authorList>
            <person name="Hanson T.E."/>
            <person name="Mesa C."/>
            <person name="Basesman S.M."/>
            <person name="Oremland R.S."/>
        </authorList>
    </citation>
    <scope>NUCLEOTIDE SEQUENCE [LARGE SCALE GENOMIC DNA]</scope>
    <source>
        <strain evidence="4 5">MLTeJB</strain>
    </source>
</reference>
<dbReference type="PANTHER" id="PTHR43080">
    <property type="entry name" value="CBS DOMAIN-CONTAINING PROTEIN CBSX3, MITOCHONDRIAL"/>
    <property type="match status" value="1"/>
</dbReference>
<dbReference type="InterPro" id="IPR029069">
    <property type="entry name" value="HotDog_dom_sf"/>
</dbReference>
<dbReference type="SUPFAM" id="SSF54631">
    <property type="entry name" value="CBS-domain pair"/>
    <property type="match status" value="1"/>
</dbReference>
<dbReference type="CDD" id="cd04596">
    <property type="entry name" value="CBS_pair_DRTGG_assoc"/>
    <property type="match status" value="1"/>
</dbReference>
<accession>A0A1D7QTD3</accession>
<dbReference type="STRING" id="632773.BBEV_0878"/>
<dbReference type="InterPro" id="IPR051257">
    <property type="entry name" value="Diverse_CBS-Domain"/>
</dbReference>
<dbReference type="InterPro" id="IPR006683">
    <property type="entry name" value="Thioestr_dom"/>
</dbReference>
<feature type="domain" description="CBS" evidence="3">
    <location>
        <begin position="255"/>
        <end position="317"/>
    </location>
</feature>
<dbReference type="Gene3D" id="3.40.1390.20">
    <property type="entry name" value="HprK N-terminal domain-like"/>
    <property type="match status" value="1"/>
</dbReference>
<keyword evidence="5" id="KW-1185">Reference proteome</keyword>